<gene>
    <name evidence="2" type="ORF">Scaly_1618100</name>
</gene>
<organism evidence="2">
    <name type="scientific">Sesamum calycinum</name>
    <dbReference type="NCBI Taxonomy" id="2727403"/>
    <lineage>
        <taxon>Eukaryota</taxon>
        <taxon>Viridiplantae</taxon>
        <taxon>Streptophyta</taxon>
        <taxon>Embryophyta</taxon>
        <taxon>Tracheophyta</taxon>
        <taxon>Spermatophyta</taxon>
        <taxon>Magnoliopsida</taxon>
        <taxon>eudicotyledons</taxon>
        <taxon>Gunneridae</taxon>
        <taxon>Pentapetalae</taxon>
        <taxon>asterids</taxon>
        <taxon>lamiids</taxon>
        <taxon>Lamiales</taxon>
        <taxon>Pedaliaceae</taxon>
        <taxon>Sesamum</taxon>
    </lineage>
</organism>
<dbReference type="PANTHER" id="PTHR48475:SF2">
    <property type="entry name" value="RIBONUCLEASE H"/>
    <property type="match status" value="1"/>
</dbReference>
<sequence length="650" mass="72451">MQLENLKQARLGNLKEPKPVTESLSVEATSYRPVRNPRSMSSFKCCYARASQPESCFAHVFLKGFFFAETTAEVERIKSVASGEGMGKEARPIGMVVIWPTCILVFYGGYPESIVACDIWHHSRCSGIEDAEALPPLFVHTGRLRRHLLRKYLDKKKKRRKVCKSLLLLPLSLDLTRLSEKARTTTNDIRKDREAKGMKRRPSSFSNARAKAPIPTKEFELKDSADNGPLLDVCDLRLPRAARKNPRKGGNEESQEYPRTGSMKKKNLSISKRRTELTNEKRIPGGSTKTGSMVGKTAKETIACTPLLGRLYENEGIPIPLSYEEVDAPELMLRKGGEFSFGDQSMKSFWIPDSSQSGPLACSFGQIYLTSSLLFGYNPIVSIEGQRRLSVETIDLVWQSPFRKGRSQAEKTLDLPPKKTSSPGRPMRCRSHLPEASEQAVQAVDRDIETESNETKWVRSGKFLGYMVSKNGMEANPDKVKAILDMSPPKTIKEVQRLTGRMAALNRFLSKSAERGQMTKWAIELGEHDISFQPRTTIKAKALADFIAEEVSLQSEAQHDENAMQVDGTDITQSVENQENSRLVLYVDGASNKEGSGADLALTSPEMKKVFGLNTGHSYDLCRRQGVFGQKTALDRLNRIPPITSSGSYG</sequence>
<proteinExistence type="predicted"/>
<protein>
    <submittedName>
        <fullName evidence="2">Uncharacterized protein</fullName>
    </submittedName>
</protein>
<reference evidence="2" key="1">
    <citation type="submission" date="2020-06" db="EMBL/GenBank/DDBJ databases">
        <authorList>
            <person name="Li T."/>
            <person name="Hu X."/>
            <person name="Zhang T."/>
            <person name="Song X."/>
            <person name="Zhang H."/>
            <person name="Dai N."/>
            <person name="Sheng W."/>
            <person name="Hou X."/>
            <person name="Wei L."/>
        </authorList>
    </citation>
    <scope>NUCLEOTIDE SEQUENCE</scope>
    <source>
        <strain evidence="2">KEN8</strain>
        <tissue evidence="2">Leaf</tissue>
    </source>
</reference>
<dbReference type="EMBL" id="JACGWM010000009">
    <property type="protein sequence ID" value="KAL0352294.1"/>
    <property type="molecule type" value="Genomic_DNA"/>
</dbReference>
<feature type="compositionally biased region" description="Basic and acidic residues" evidence="1">
    <location>
        <begin position="184"/>
        <end position="197"/>
    </location>
</feature>
<evidence type="ECO:0000313" key="2">
    <source>
        <dbReference type="EMBL" id="KAL0352294.1"/>
    </source>
</evidence>
<reference evidence="2" key="2">
    <citation type="journal article" date="2024" name="Plant">
        <title>Genomic evolution and insights into agronomic trait innovations of Sesamum species.</title>
        <authorList>
            <person name="Miao H."/>
            <person name="Wang L."/>
            <person name="Qu L."/>
            <person name="Liu H."/>
            <person name="Sun Y."/>
            <person name="Le M."/>
            <person name="Wang Q."/>
            <person name="Wei S."/>
            <person name="Zheng Y."/>
            <person name="Lin W."/>
            <person name="Duan Y."/>
            <person name="Cao H."/>
            <person name="Xiong S."/>
            <person name="Wang X."/>
            <person name="Wei L."/>
            <person name="Li C."/>
            <person name="Ma Q."/>
            <person name="Ju M."/>
            <person name="Zhao R."/>
            <person name="Li G."/>
            <person name="Mu C."/>
            <person name="Tian Q."/>
            <person name="Mei H."/>
            <person name="Zhang T."/>
            <person name="Gao T."/>
            <person name="Zhang H."/>
        </authorList>
    </citation>
    <scope>NUCLEOTIDE SEQUENCE</scope>
    <source>
        <strain evidence="2">KEN8</strain>
    </source>
</reference>
<name>A0AAW2P8E9_9LAMI</name>
<comment type="caution">
    <text evidence="2">The sequence shown here is derived from an EMBL/GenBank/DDBJ whole genome shotgun (WGS) entry which is preliminary data.</text>
</comment>
<feature type="region of interest" description="Disordered" evidence="1">
    <location>
        <begin position="184"/>
        <end position="223"/>
    </location>
</feature>
<feature type="compositionally biased region" description="Basic and acidic residues" evidence="1">
    <location>
        <begin position="407"/>
        <end position="417"/>
    </location>
</feature>
<dbReference type="InterPro" id="IPR043502">
    <property type="entry name" value="DNA/RNA_pol_sf"/>
</dbReference>
<dbReference type="AlphaFoldDB" id="A0AAW2P8E9"/>
<accession>A0AAW2P8E9</accession>
<dbReference type="PANTHER" id="PTHR48475">
    <property type="entry name" value="RIBONUCLEASE H"/>
    <property type="match status" value="1"/>
</dbReference>
<dbReference type="SUPFAM" id="SSF56672">
    <property type="entry name" value="DNA/RNA polymerases"/>
    <property type="match status" value="1"/>
</dbReference>
<feature type="region of interest" description="Disordered" evidence="1">
    <location>
        <begin position="239"/>
        <end position="268"/>
    </location>
</feature>
<feature type="region of interest" description="Disordered" evidence="1">
    <location>
        <begin position="407"/>
        <end position="438"/>
    </location>
</feature>
<evidence type="ECO:0000256" key="1">
    <source>
        <dbReference type="SAM" id="MobiDB-lite"/>
    </source>
</evidence>